<keyword evidence="3" id="KW-1185">Reference proteome</keyword>
<dbReference type="Pfam" id="PF13201">
    <property type="entry name" value="PCMD"/>
    <property type="match status" value="1"/>
</dbReference>
<dbReference type="InterPro" id="IPR038653">
    <property type="entry name" value="Put_CMD_sf"/>
</dbReference>
<evidence type="ECO:0000313" key="3">
    <source>
        <dbReference type="Proteomes" id="UP000003155"/>
    </source>
</evidence>
<protein>
    <submittedName>
        <fullName evidence="2">Putative lipoprotein</fullName>
    </submittedName>
</protein>
<dbReference type="AlphaFoldDB" id="F0H6S7"/>
<accession>F0H6S7</accession>
<reference evidence="2 3" key="1">
    <citation type="submission" date="2011-02" db="EMBL/GenBank/DDBJ databases">
        <authorList>
            <person name="Durkin A.S."/>
            <person name="Madupu R."/>
            <person name="Torralba M."/>
            <person name="Gillis M."/>
            <person name="Methe B."/>
            <person name="Sutton G."/>
            <person name="Nelson K.E."/>
        </authorList>
    </citation>
    <scope>NUCLEOTIDE SEQUENCE [LARGE SCALE GENOMIC DNA]</scope>
    <source>
        <strain evidence="2 3">CRIS 18C-A</strain>
    </source>
</reference>
<dbReference type="PROSITE" id="PS51257">
    <property type="entry name" value="PROKAR_LIPOPROTEIN"/>
    <property type="match status" value="1"/>
</dbReference>
<dbReference type="EMBL" id="AEXO01000064">
    <property type="protein sequence ID" value="EGC86534.1"/>
    <property type="molecule type" value="Genomic_DNA"/>
</dbReference>
<evidence type="ECO:0000313" key="2">
    <source>
        <dbReference type="EMBL" id="EGC86534.1"/>
    </source>
</evidence>
<dbReference type="Proteomes" id="UP000003155">
    <property type="component" value="Unassembled WGS sequence"/>
</dbReference>
<keyword evidence="2" id="KW-0449">Lipoprotein</keyword>
<dbReference type="Gene3D" id="2.60.40.2340">
    <property type="match status" value="1"/>
</dbReference>
<dbReference type="Gene3D" id="2.60.120.890">
    <property type="entry name" value="BT2081, beta-jelly-roll domain"/>
    <property type="match status" value="1"/>
</dbReference>
<gene>
    <name evidence="2" type="ORF">HMPREF9303_1895</name>
</gene>
<proteinExistence type="predicted"/>
<dbReference type="RefSeq" id="WP_004353092.1">
    <property type="nucleotide sequence ID" value="NZ_AEXO01000064.1"/>
</dbReference>
<comment type="caution">
    <text evidence="2">The sequence shown here is derived from an EMBL/GenBank/DDBJ whole genome shotgun (WGS) entry which is preliminary data.</text>
</comment>
<feature type="domain" description="Putative carbohydrate metabolism" evidence="1">
    <location>
        <begin position="143"/>
        <end position="369"/>
    </location>
</feature>
<name>F0H6S7_9BACT</name>
<organism evidence="2 3">
    <name type="scientific">Prevotella denticola CRIS 18C-A</name>
    <dbReference type="NCBI Taxonomy" id="944557"/>
    <lineage>
        <taxon>Bacteria</taxon>
        <taxon>Pseudomonadati</taxon>
        <taxon>Bacteroidota</taxon>
        <taxon>Bacteroidia</taxon>
        <taxon>Bacteroidales</taxon>
        <taxon>Prevotellaceae</taxon>
        <taxon>Prevotella</taxon>
    </lineage>
</organism>
<sequence length="372" mass="41217">MKMGVIRTFLPAMLAGLLFSSCIREEALNAEADITGVTVDGPTLIRRPVITNDEVIFYVNGWEDLTRLSPQFTVTEGATIEPASGTEHDFTRPQSYTVTSQDRQWKKTYKVSFVSDDVATEYHFDEMKWYEYRDTWNPQAPVQKLFHIFVDKTSDGHDFEWGSGNAGFLFAANGASADKYPTCQDDHGYKGKCAKLQTVSTAAFAALGTPIAAGNLFTGTFELNFANPAKSTRFGVPFRKKPKELVGYYKYKAGPVFTDKKLKVIDGRKDSLAIYAVLFETGDGVDYLDGTNSLTSDRIVLLAQLSDAKEADSWTRFSIPFVPVKGRMVDPVKLKEGRYSLAIIMSSSKDGAVFNGAVGSTLYVDELKLFSE</sequence>
<dbReference type="InterPro" id="IPR025112">
    <property type="entry name" value="PCMD"/>
</dbReference>
<evidence type="ECO:0000259" key="1">
    <source>
        <dbReference type="Pfam" id="PF13201"/>
    </source>
</evidence>